<feature type="compositionally biased region" description="Low complexity" evidence="1">
    <location>
        <begin position="226"/>
        <end position="248"/>
    </location>
</feature>
<evidence type="ECO:0000256" key="2">
    <source>
        <dbReference type="SAM" id="SignalP"/>
    </source>
</evidence>
<gene>
    <name evidence="3" type="ORF">PGQ11_005288</name>
</gene>
<evidence type="ECO:0000313" key="3">
    <source>
        <dbReference type="EMBL" id="KAK8874774.1"/>
    </source>
</evidence>
<dbReference type="EMBL" id="JAPCWZ010000003">
    <property type="protein sequence ID" value="KAK8874774.1"/>
    <property type="molecule type" value="Genomic_DNA"/>
</dbReference>
<dbReference type="Proteomes" id="UP001390339">
    <property type="component" value="Unassembled WGS sequence"/>
</dbReference>
<evidence type="ECO:0000313" key="4">
    <source>
        <dbReference type="Proteomes" id="UP001390339"/>
    </source>
</evidence>
<protein>
    <submittedName>
        <fullName evidence="3">Collagen-like protein Mcl1</fullName>
    </submittedName>
</protein>
<keyword evidence="2" id="KW-0732">Signal</keyword>
<feature type="region of interest" description="Disordered" evidence="1">
    <location>
        <begin position="175"/>
        <end position="248"/>
    </location>
</feature>
<sequence>MRTATLASAALVAARPILASELTGPVVARASGSGDDNSGYIQKVCNPPAPKDGFASGQVPPCISIDSIALACQPNGTSPLALEAHAQCMCGGSYFRDYLGCQKCLLLHGARSERDNAYWGSVLAVASNALCTGTPTASFQKIFESAGASVVGPTTGGTVSSDAKSGETAVSLYYTEKGSQGPGPITGSAAGATATGSATTKETGPGSSTGGAAKTTASGGSGSGSGAANTQGSHSTAVGSSTSASGNVAAPTGVAGAKGLLMAMAGGALVAAI</sequence>
<name>A0ABR2JAD2_9PEZI</name>
<reference evidence="3 4" key="1">
    <citation type="journal article" date="2024" name="IMA Fungus">
        <title>Apiospora arundinis, a panoply of carbohydrate-active enzymes and secondary metabolites.</title>
        <authorList>
            <person name="Sorensen T."/>
            <person name="Petersen C."/>
            <person name="Muurmann A.T."/>
            <person name="Christiansen J.V."/>
            <person name="Brundto M.L."/>
            <person name="Overgaard C.K."/>
            <person name="Boysen A.T."/>
            <person name="Wollenberg R.D."/>
            <person name="Larsen T.O."/>
            <person name="Sorensen J.L."/>
            <person name="Nielsen K.L."/>
            <person name="Sondergaard T.E."/>
        </authorList>
    </citation>
    <scope>NUCLEOTIDE SEQUENCE [LARGE SCALE GENOMIC DNA]</scope>
    <source>
        <strain evidence="3 4">AAU 773</strain>
    </source>
</reference>
<organism evidence="3 4">
    <name type="scientific">Apiospora arundinis</name>
    <dbReference type="NCBI Taxonomy" id="335852"/>
    <lineage>
        <taxon>Eukaryota</taxon>
        <taxon>Fungi</taxon>
        <taxon>Dikarya</taxon>
        <taxon>Ascomycota</taxon>
        <taxon>Pezizomycotina</taxon>
        <taxon>Sordariomycetes</taxon>
        <taxon>Xylariomycetidae</taxon>
        <taxon>Amphisphaeriales</taxon>
        <taxon>Apiosporaceae</taxon>
        <taxon>Apiospora</taxon>
    </lineage>
</organism>
<feature type="signal peptide" evidence="2">
    <location>
        <begin position="1"/>
        <end position="19"/>
    </location>
</feature>
<evidence type="ECO:0000256" key="1">
    <source>
        <dbReference type="SAM" id="MobiDB-lite"/>
    </source>
</evidence>
<feature type="compositionally biased region" description="Low complexity" evidence="1">
    <location>
        <begin position="182"/>
        <end position="218"/>
    </location>
</feature>
<comment type="caution">
    <text evidence="3">The sequence shown here is derived from an EMBL/GenBank/DDBJ whole genome shotgun (WGS) entry which is preliminary data.</text>
</comment>
<proteinExistence type="predicted"/>
<feature type="chain" id="PRO_5045168441" evidence="2">
    <location>
        <begin position="20"/>
        <end position="273"/>
    </location>
</feature>
<accession>A0ABR2JAD2</accession>
<keyword evidence="4" id="KW-1185">Reference proteome</keyword>